<evidence type="ECO:0000313" key="2">
    <source>
        <dbReference type="EMBL" id="NLE30799.1"/>
    </source>
</evidence>
<dbReference type="InterPro" id="IPR005151">
    <property type="entry name" value="Tail-specific_protease"/>
</dbReference>
<dbReference type="GO" id="GO:0006508">
    <property type="term" value="P:proteolysis"/>
    <property type="evidence" value="ECO:0007669"/>
    <property type="project" value="InterPro"/>
</dbReference>
<dbReference type="GO" id="GO:0008236">
    <property type="term" value="F:serine-type peptidase activity"/>
    <property type="evidence" value="ECO:0007669"/>
    <property type="project" value="InterPro"/>
</dbReference>
<dbReference type="Pfam" id="PF03572">
    <property type="entry name" value="Peptidase_S41"/>
    <property type="match status" value="1"/>
</dbReference>
<dbReference type="SUPFAM" id="SSF52096">
    <property type="entry name" value="ClpP/crotonase"/>
    <property type="match status" value="1"/>
</dbReference>
<dbReference type="AlphaFoldDB" id="A0A847ESM2"/>
<accession>A0A847ESM2</accession>
<feature type="domain" description="Tail specific protease" evidence="1">
    <location>
        <begin position="221"/>
        <end position="276"/>
    </location>
</feature>
<dbReference type="InterPro" id="IPR029045">
    <property type="entry name" value="ClpP/crotonase-like_dom_sf"/>
</dbReference>
<dbReference type="EMBL" id="JAAZAL010000027">
    <property type="protein sequence ID" value="NLE30799.1"/>
    <property type="molecule type" value="Genomic_DNA"/>
</dbReference>
<comment type="caution">
    <text evidence="2">The sequence shown here is derived from an EMBL/GenBank/DDBJ whole genome shotgun (WGS) entry which is preliminary data.</text>
</comment>
<sequence length="382" mass="43525">MKALTQKQLVTDLDYFYAKLIEMHPNPFKYVTKGEMLSHIEEIKTTSGNLGLEEFGIRLMKLLARLHDGHTEIGASDDVLGTLNYPFKFKYITDAYYVISASKEYKKHLGSKLLGINDKSMREIENLLGVIIPIENEISLKYYLPTKLVEPKILNYFGITDGNSSEFVFQKDGKKSAVEVTALDYNTNLLDIGSTVKELDTTLDEKETYWIEDMPELDAIYLQYNECEEREDYAVSQVVRDIKASDRKILIIDLRNNKGGDSDTLNPLLNYVKRSGNEIKTFVLVGADTYSSAVYNLIQLSNLKNVVSVGDIPHGNPTHYGQVRSFKLPNSNIKIFTSTRTFTFKGYKLGESFKPNHMVSPMPKELLIGKDTQFRYLEENLL</sequence>
<dbReference type="Gene3D" id="3.90.226.10">
    <property type="entry name" value="2-enoyl-CoA Hydratase, Chain A, domain 1"/>
    <property type="match status" value="1"/>
</dbReference>
<reference evidence="2 3" key="1">
    <citation type="journal article" date="2020" name="Biotechnol. Biofuels">
        <title>New insights from the biogas microbiome by comprehensive genome-resolved metagenomics of nearly 1600 species originating from multiple anaerobic digesters.</title>
        <authorList>
            <person name="Campanaro S."/>
            <person name="Treu L."/>
            <person name="Rodriguez-R L.M."/>
            <person name="Kovalovszki A."/>
            <person name="Ziels R.M."/>
            <person name="Maus I."/>
            <person name="Zhu X."/>
            <person name="Kougias P.G."/>
            <person name="Basile A."/>
            <person name="Luo G."/>
            <person name="Schluter A."/>
            <person name="Konstantinidis K.T."/>
            <person name="Angelidaki I."/>
        </authorList>
    </citation>
    <scope>NUCLEOTIDE SEQUENCE [LARGE SCALE GENOMIC DNA]</scope>
    <source>
        <strain evidence="2">AS06rmzACSIP_421</strain>
    </source>
</reference>
<proteinExistence type="predicted"/>
<dbReference type="Proteomes" id="UP000554004">
    <property type="component" value="Unassembled WGS sequence"/>
</dbReference>
<protein>
    <recommendedName>
        <fullName evidence="1">Tail specific protease domain-containing protein</fullName>
    </recommendedName>
</protein>
<evidence type="ECO:0000313" key="3">
    <source>
        <dbReference type="Proteomes" id="UP000554004"/>
    </source>
</evidence>
<organism evidence="2 3">
    <name type="scientific">Candidatus Dojkabacteria bacterium</name>
    <dbReference type="NCBI Taxonomy" id="2099670"/>
    <lineage>
        <taxon>Bacteria</taxon>
        <taxon>Candidatus Dojkabacteria</taxon>
    </lineage>
</organism>
<gene>
    <name evidence="2" type="ORF">GX618_00795</name>
</gene>
<name>A0A847ESM2_9BACT</name>
<evidence type="ECO:0000259" key="1">
    <source>
        <dbReference type="Pfam" id="PF03572"/>
    </source>
</evidence>